<reference evidence="3" key="1">
    <citation type="submission" date="2017-06" db="EMBL/GenBank/DDBJ databases">
        <authorList>
            <person name="Varghese N."/>
            <person name="Submissions S."/>
        </authorList>
    </citation>
    <scope>NUCLEOTIDE SEQUENCE [LARGE SCALE GENOMIC DNA]</scope>
    <source>
        <strain evidence="3">DSM 11116</strain>
    </source>
</reference>
<sequence length="757" mass="78759">MRSTSHSAFTTHTCFTQFLTQINNIAVGLCRYALVVGLLLTGLSASAQKTGFGGSLFSQFGNEPTKEQWIFGILNPNNSEYFEGTSTPQRLLLKDIPRTASGTDKHTLYFRVLATKSGINAYDFLVSYDQTKVDYDAITGTERPDLTPTVSGESTQGEKDLLAALYGKTGPFKALATAPTAAQHKGAVGTSKTTAYIVNKYDGLYPGDARKVQLYSDEEFVGTPVLRLMSYTNPDKDQDSYALYELEFEFKRGTTVTSPDLLLLMGGHLALSGQSGPVTLAEIRYDNSKGASFISGGPYHFKLDKLDGISLGNQDNQIQSGAITIFVASRCTLADNINTCAGSILDYSVSTNASGATITWTIQGSGTFVDASGAPTTPGNTTAVKVKASDVGTTAGTFTVTATITAPGFVGSSCSDVVTVNPLPTVTADDKPVCVGSTVQLTGSPSGGTWSGANVSGSTFNAAGLTAGTYTVTYSFTSAGGCTSTDNATITVNDLPTAGITGGTFCKNGTTQLSITSGPTTGTFSASPSGLSISSSGLINLAASTLGTYTVTYSFSDANSCSNTTTSSVTVNDQPGQPAVTVVQPSCSSMTGTVTVTSPVGPNVEYSNQGGAYQSEATFTFNAGQGYSIVARTKNTECKSAAAVCTPDPNYPVAGLKASTQLKQAVEAPEKVIQTEAYPNPTGSDATINFSVPKSGRVLVNVYNSMGKQVGVLFDGEVKAGEQRSVVMKGGALPTGTYYYRVTSHGKTQTNRISLAK</sequence>
<evidence type="ECO:0000259" key="1">
    <source>
        <dbReference type="Pfam" id="PF18962"/>
    </source>
</evidence>
<gene>
    <name evidence="2" type="ORF">SAMN06265337_3250</name>
</gene>
<dbReference type="EMBL" id="FYEW01000002">
    <property type="protein sequence ID" value="SNC76171.1"/>
    <property type="molecule type" value="Genomic_DNA"/>
</dbReference>
<dbReference type="NCBIfam" id="TIGR04183">
    <property type="entry name" value="Por_Secre_tail"/>
    <property type="match status" value="1"/>
</dbReference>
<dbReference type="Pfam" id="PF18962">
    <property type="entry name" value="Por_Secre_tail"/>
    <property type="match status" value="1"/>
</dbReference>
<organism evidence="2 3">
    <name type="scientific">Hymenobacter gelipurpurascens</name>
    <dbReference type="NCBI Taxonomy" id="89968"/>
    <lineage>
        <taxon>Bacteria</taxon>
        <taxon>Pseudomonadati</taxon>
        <taxon>Bacteroidota</taxon>
        <taxon>Cytophagia</taxon>
        <taxon>Cytophagales</taxon>
        <taxon>Hymenobacteraceae</taxon>
        <taxon>Hymenobacter</taxon>
    </lineage>
</organism>
<keyword evidence="3" id="KW-1185">Reference proteome</keyword>
<dbReference type="InterPro" id="IPR026444">
    <property type="entry name" value="Secre_tail"/>
</dbReference>
<dbReference type="Proteomes" id="UP000198131">
    <property type="component" value="Unassembled WGS sequence"/>
</dbReference>
<accession>A0A212UDJ8</accession>
<name>A0A212UDJ8_9BACT</name>
<evidence type="ECO:0000313" key="2">
    <source>
        <dbReference type="EMBL" id="SNC76171.1"/>
    </source>
</evidence>
<evidence type="ECO:0000313" key="3">
    <source>
        <dbReference type="Proteomes" id="UP000198131"/>
    </source>
</evidence>
<dbReference type="RefSeq" id="WP_170934829.1">
    <property type="nucleotide sequence ID" value="NZ_FYEW01000002.1"/>
</dbReference>
<protein>
    <submittedName>
        <fullName evidence="2">Por secretion system C-terminal sorting domain-containing protein</fullName>
    </submittedName>
</protein>
<proteinExistence type="predicted"/>
<feature type="domain" description="Secretion system C-terminal sorting" evidence="1">
    <location>
        <begin position="678"/>
        <end position="753"/>
    </location>
</feature>
<dbReference type="AlphaFoldDB" id="A0A212UDJ8"/>